<reference evidence="1" key="2">
    <citation type="submission" date="2022-02" db="EMBL/GenBank/DDBJ databases">
        <title>Crop Bioprotection Bacillus Genome Sequencing.</title>
        <authorList>
            <person name="Dunlap C."/>
        </authorList>
    </citation>
    <scope>NUCLEOTIDE SEQUENCE</scope>
    <source>
        <strain evidence="1">EC49O2N-C10</strain>
    </source>
</reference>
<protein>
    <recommendedName>
        <fullName evidence="4">Alpha/beta hydrolase</fullName>
    </recommendedName>
</protein>
<dbReference type="EMBL" id="JALAWA010000002">
    <property type="protein sequence ID" value="MCY9183676.1"/>
    <property type="molecule type" value="Genomic_DNA"/>
</dbReference>
<dbReference type="RefSeq" id="WP_095713629.1">
    <property type="nucleotide sequence ID" value="NZ_CP054584.1"/>
</dbReference>
<organism evidence="2 3">
    <name type="scientific">Bacillus halotolerans</name>
    <dbReference type="NCBI Taxonomy" id="260554"/>
    <lineage>
        <taxon>Bacteria</taxon>
        <taxon>Bacillati</taxon>
        <taxon>Bacillota</taxon>
        <taxon>Bacilli</taxon>
        <taxon>Bacillales</taxon>
        <taxon>Bacillaceae</taxon>
        <taxon>Bacillus</taxon>
    </lineage>
</organism>
<sequence length="245" mass="28584">MGITERYFQLGTEHNVIHLPYRPNGFGIFVLGDRTHFVGNDSSFWLQHYGRNQLLNMLRDEGYTIFNSNLFGRHWGAGKAVTYAKQLIHFVLKQEILNPKIHILAEGMGALVADELLRFSPDHIRSAAMLNPCLDLQAHYESEKENKFFYKQFLKEVSESYEISEKEAASLRYKTIESYPSSVPVHIWQRMTGAPYPYSLHAEVFKEKQQQNQGCPVDITFHLFEHPSRIYASICKFFHRHEKEL</sequence>
<comment type="caution">
    <text evidence="2">The sequence shown here is derived from an EMBL/GenBank/DDBJ whole genome shotgun (WGS) entry which is preliminary data.</text>
</comment>
<dbReference type="Proteomes" id="UP001073053">
    <property type="component" value="Unassembled WGS sequence"/>
</dbReference>
<proteinExistence type="predicted"/>
<dbReference type="InterPro" id="IPR029058">
    <property type="entry name" value="AB_hydrolase_fold"/>
</dbReference>
<name>A0A9Q6F192_9BACI</name>
<evidence type="ECO:0000313" key="3">
    <source>
        <dbReference type="Proteomes" id="UP000234803"/>
    </source>
</evidence>
<dbReference type="EMBL" id="PGUV01000011">
    <property type="protein sequence ID" value="PLS06085.1"/>
    <property type="molecule type" value="Genomic_DNA"/>
</dbReference>
<gene>
    <name evidence="2" type="ORF">CUU63_13540</name>
    <name evidence="1" type="ORF">MOF03_03240</name>
</gene>
<accession>A0A9Q6F192</accession>
<reference evidence="2 3" key="1">
    <citation type="submission" date="2017-12" db="EMBL/GenBank/DDBJ databases">
        <title>Comparative Functional Genomics of Dry Heat Resistant strains isolated from the Viking Spacecraft.</title>
        <authorList>
            <person name="Seuylemezian A."/>
            <person name="Cooper K."/>
            <person name="Vaishampayan P."/>
        </authorList>
    </citation>
    <scope>NUCLEOTIDE SEQUENCE [LARGE SCALE GENOMIC DNA]</scope>
    <source>
        <strain evidence="2 3">V48-19</strain>
    </source>
</reference>
<dbReference type="SUPFAM" id="SSF53474">
    <property type="entry name" value="alpha/beta-Hydrolases"/>
    <property type="match status" value="1"/>
</dbReference>
<dbReference type="Gene3D" id="3.40.50.1820">
    <property type="entry name" value="alpha/beta hydrolase"/>
    <property type="match status" value="1"/>
</dbReference>
<dbReference type="Proteomes" id="UP000234803">
    <property type="component" value="Unassembled WGS sequence"/>
</dbReference>
<evidence type="ECO:0000313" key="2">
    <source>
        <dbReference type="EMBL" id="PLS06085.1"/>
    </source>
</evidence>
<evidence type="ECO:0000313" key="1">
    <source>
        <dbReference type="EMBL" id="MCY9183676.1"/>
    </source>
</evidence>
<dbReference type="AlphaFoldDB" id="A0A9Q6F192"/>
<evidence type="ECO:0008006" key="4">
    <source>
        <dbReference type="Google" id="ProtNLM"/>
    </source>
</evidence>